<comment type="caution">
    <text evidence="2">The sequence shown here is derived from an EMBL/GenBank/DDBJ whole genome shotgun (WGS) entry which is preliminary data.</text>
</comment>
<proteinExistence type="predicted"/>
<organism evidence="2 3">
    <name type="scientific">Streptomyces lucensis JCM 4490</name>
    <dbReference type="NCBI Taxonomy" id="1306176"/>
    <lineage>
        <taxon>Bacteria</taxon>
        <taxon>Bacillati</taxon>
        <taxon>Actinomycetota</taxon>
        <taxon>Actinomycetes</taxon>
        <taxon>Kitasatosporales</taxon>
        <taxon>Streptomycetaceae</taxon>
        <taxon>Streptomyces</taxon>
    </lineage>
</organism>
<gene>
    <name evidence="2" type="ORF">GCM10010503_48420</name>
</gene>
<name>A0A918JAD0_9ACTN</name>
<reference evidence="2" key="1">
    <citation type="journal article" date="2014" name="Int. J. Syst. Evol. Microbiol.">
        <title>Complete genome sequence of Corynebacterium casei LMG S-19264T (=DSM 44701T), isolated from a smear-ripened cheese.</title>
        <authorList>
            <consortium name="US DOE Joint Genome Institute (JGI-PGF)"/>
            <person name="Walter F."/>
            <person name="Albersmeier A."/>
            <person name="Kalinowski J."/>
            <person name="Ruckert C."/>
        </authorList>
    </citation>
    <scope>NUCLEOTIDE SEQUENCE</scope>
    <source>
        <strain evidence="2">JCM 4490</strain>
    </source>
</reference>
<accession>A0A918JAD0</accession>
<sequence>MINKTAVGSKPLVPSGALLHGMAVLAVRLEEMAVPTGLLLPAPTASLGECPNEVGHQATDDNSQQRR</sequence>
<evidence type="ECO:0000256" key="1">
    <source>
        <dbReference type="SAM" id="MobiDB-lite"/>
    </source>
</evidence>
<dbReference type="AlphaFoldDB" id="A0A918JAD0"/>
<evidence type="ECO:0000313" key="2">
    <source>
        <dbReference type="EMBL" id="GGW65583.1"/>
    </source>
</evidence>
<evidence type="ECO:0000313" key="3">
    <source>
        <dbReference type="Proteomes" id="UP000620224"/>
    </source>
</evidence>
<dbReference type="EMBL" id="BMUE01000011">
    <property type="protein sequence ID" value="GGW65583.1"/>
    <property type="molecule type" value="Genomic_DNA"/>
</dbReference>
<keyword evidence="3" id="KW-1185">Reference proteome</keyword>
<feature type="region of interest" description="Disordered" evidence="1">
    <location>
        <begin position="41"/>
        <end position="67"/>
    </location>
</feature>
<protein>
    <submittedName>
        <fullName evidence="2">Uncharacterized protein</fullName>
    </submittedName>
</protein>
<reference evidence="2" key="2">
    <citation type="submission" date="2020-09" db="EMBL/GenBank/DDBJ databases">
        <authorList>
            <person name="Sun Q."/>
            <person name="Ohkuma M."/>
        </authorList>
    </citation>
    <scope>NUCLEOTIDE SEQUENCE</scope>
    <source>
        <strain evidence="2">JCM 4490</strain>
    </source>
</reference>
<dbReference type="Proteomes" id="UP000620224">
    <property type="component" value="Unassembled WGS sequence"/>
</dbReference>